<dbReference type="GeneID" id="34459529"/>
<evidence type="ECO:0000256" key="6">
    <source>
        <dbReference type="ARBA" id="ARBA00029455"/>
    </source>
</evidence>
<keyword evidence="2 7" id="KW-0690">Ribosome biogenesis</keyword>
<comment type="function">
    <text evidence="7">Involved in nucleolar processing of pre-18S ribosomal RNA.</text>
</comment>
<feature type="compositionally biased region" description="Basic and acidic residues" evidence="8">
    <location>
        <begin position="162"/>
        <end position="178"/>
    </location>
</feature>
<dbReference type="AlphaFoldDB" id="A0A1L9VTN5"/>
<proteinExistence type="inferred from homology"/>
<feature type="compositionally biased region" description="Acidic residues" evidence="8">
    <location>
        <begin position="241"/>
        <end position="253"/>
    </location>
</feature>
<dbReference type="PIRSF" id="PIRSF017300">
    <property type="entry name" value="snoRNP_Mpp10"/>
    <property type="match status" value="1"/>
</dbReference>
<evidence type="ECO:0000256" key="2">
    <source>
        <dbReference type="ARBA" id="ARBA00022517"/>
    </source>
</evidence>
<feature type="region of interest" description="Disordered" evidence="8">
    <location>
        <begin position="587"/>
        <end position="625"/>
    </location>
</feature>
<feature type="compositionally biased region" description="Acidic residues" evidence="8">
    <location>
        <begin position="207"/>
        <end position="216"/>
    </location>
</feature>
<dbReference type="GO" id="GO:0032040">
    <property type="term" value="C:small-subunit processome"/>
    <property type="evidence" value="ECO:0007669"/>
    <property type="project" value="TreeGrafter"/>
</dbReference>
<dbReference type="GO" id="GO:0006364">
    <property type="term" value="P:rRNA processing"/>
    <property type="evidence" value="ECO:0007669"/>
    <property type="project" value="UniProtKB-KW"/>
</dbReference>
<dbReference type="OrthoDB" id="445326at2759"/>
<feature type="region of interest" description="Disordered" evidence="8">
    <location>
        <begin position="32"/>
        <end position="51"/>
    </location>
</feature>
<comment type="subcellular location">
    <subcellularLocation>
        <location evidence="1 7">Nucleus</location>
        <location evidence="1 7">Nucleolus</location>
    </subcellularLocation>
</comment>
<dbReference type="PANTHER" id="PTHR17039">
    <property type="entry name" value="U3 SMALL NUCLEOLAR RIBONUCLEOPROTEIN PROTEIN MPP10"/>
    <property type="match status" value="1"/>
</dbReference>
<dbReference type="GO" id="GO:0034457">
    <property type="term" value="C:Mpp10 complex"/>
    <property type="evidence" value="ECO:0007669"/>
    <property type="project" value="UniProtKB-UniRule"/>
</dbReference>
<dbReference type="VEuPathDB" id="FungiDB:ASPGLDRAFT_23294"/>
<feature type="compositionally biased region" description="Basic residues" evidence="8">
    <location>
        <begin position="596"/>
        <end position="606"/>
    </location>
</feature>
<accession>A0A1L9VTN5</accession>
<dbReference type="Proteomes" id="UP000184300">
    <property type="component" value="Unassembled WGS sequence"/>
</dbReference>
<dbReference type="EMBL" id="KV878891">
    <property type="protein sequence ID" value="OJJ87269.1"/>
    <property type="molecule type" value="Genomic_DNA"/>
</dbReference>
<keyword evidence="4 7" id="KW-0539">Nucleus</keyword>
<evidence type="ECO:0000256" key="1">
    <source>
        <dbReference type="ARBA" id="ARBA00004604"/>
    </source>
</evidence>
<evidence type="ECO:0000256" key="8">
    <source>
        <dbReference type="SAM" id="MobiDB-lite"/>
    </source>
</evidence>
<feature type="compositionally biased region" description="Polar residues" evidence="8">
    <location>
        <begin position="609"/>
        <end position="625"/>
    </location>
</feature>
<feature type="region of interest" description="Disordered" evidence="8">
    <location>
        <begin position="88"/>
        <end position="183"/>
    </location>
</feature>
<evidence type="ECO:0000256" key="5">
    <source>
        <dbReference type="ARBA" id="ARBA00023274"/>
    </source>
</evidence>
<feature type="region of interest" description="Disordered" evidence="8">
    <location>
        <begin position="195"/>
        <end position="369"/>
    </location>
</feature>
<feature type="compositionally biased region" description="Acidic residues" evidence="8">
    <location>
        <begin position="265"/>
        <end position="280"/>
    </location>
</feature>
<feature type="compositionally biased region" description="Basic and acidic residues" evidence="8">
    <location>
        <begin position="352"/>
        <end position="369"/>
    </location>
</feature>
<dbReference type="STRING" id="1160497.A0A1L9VTN5"/>
<gene>
    <name evidence="9" type="ORF">ASPGLDRAFT_23294</name>
</gene>
<evidence type="ECO:0000256" key="7">
    <source>
        <dbReference type="PIRNR" id="PIRNR017300"/>
    </source>
</evidence>
<reference evidence="10" key="1">
    <citation type="journal article" date="2017" name="Genome Biol.">
        <title>Comparative genomics reveals high biological diversity and specific adaptations in the industrially and medically important fungal genus Aspergillus.</title>
        <authorList>
            <person name="de Vries R.P."/>
            <person name="Riley R."/>
            <person name="Wiebenga A."/>
            <person name="Aguilar-Osorio G."/>
            <person name="Amillis S."/>
            <person name="Uchima C.A."/>
            <person name="Anderluh G."/>
            <person name="Asadollahi M."/>
            <person name="Askin M."/>
            <person name="Barry K."/>
            <person name="Battaglia E."/>
            <person name="Bayram O."/>
            <person name="Benocci T."/>
            <person name="Braus-Stromeyer S.A."/>
            <person name="Caldana C."/>
            <person name="Canovas D."/>
            <person name="Cerqueira G.C."/>
            <person name="Chen F."/>
            <person name="Chen W."/>
            <person name="Choi C."/>
            <person name="Clum A."/>
            <person name="Dos Santos R.A."/>
            <person name="Damasio A.R."/>
            <person name="Diallinas G."/>
            <person name="Emri T."/>
            <person name="Fekete E."/>
            <person name="Flipphi M."/>
            <person name="Freyberg S."/>
            <person name="Gallo A."/>
            <person name="Gournas C."/>
            <person name="Habgood R."/>
            <person name="Hainaut M."/>
            <person name="Harispe M.L."/>
            <person name="Henrissat B."/>
            <person name="Hilden K.S."/>
            <person name="Hope R."/>
            <person name="Hossain A."/>
            <person name="Karabika E."/>
            <person name="Karaffa L."/>
            <person name="Karanyi Z."/>
            <person name="Krasevec N."/>
            <person name="Kuo A."/>
            <person name="Kusch H."/>
            <person name="LaButti K."/>
            <person name="Lagendijk E.L."/>
            <person name="Lapidus A."/>
            <person name="Levasseur A."/>
            <person name="Lindquist E."/>
            <person name="Lipzen A."/>
            <person name="Logrieco A.F."/>
            <person name="MacCabe A."/>
            <person name="Maekelae M.R."/>
            <person name="Malavazi I."/>
            <person name="Melin P."/>
            <person name="Meyer V."/>
            <person name="Mielnichuk N."/>
            <person name="Miskei M."/>
            <person name="Molnar A.P."/>
            <person name="Mule G."/>
            <person name="Ngan C.Y."/>
            <person name="Orejas M."/>
            <person name="Orosz E."/>
            <person name="Ouedraogo J.P."/>
            <person name="Overkamp K.M."/>
            <person name="Park H.-S."/>
            <person name="Perrone G."/>
            <person name="Piumi F."/>
            <person name="Punt P.J."/>
            <person name="Ram A.F."/>
            <person name="Ramon A."/>
            <person name="Rauscher S."/>
            <person name="Record E."/>
            <person name="Riano-Pachon D.M."/>
            <person name="Robert V."/>
            <person name="Roehrig J."/>
            <person name="Ruller R."/>
            <person name="Salamov A."/>
            <person name="Salih N.S."/>
            <person name="Samson R.A."/>
            <person name="Sandor E."/>
            <person name="Sanguinetti M."/>
            <person name="Schuetze T."/>
            <person name="Sepcic K."/>
            <person name="Shelest E."/>
            <person name="Sherlock G."/>
            <person name="Sophianopoulou V."/>
            <person name="Squina F.M."/>
            <person name="Sun H."/>
            <person name="Susca A."/>
            <person name="Todd R.B."/>
            <person name="Tsang A."/>
            <person name="Unkles S.E."/>
            <person name="van de Wiele N."/>
            <person name="van Rossen-Uffink D."/>
            <person name="Oliveira J.V."/>
            <person name="Vesth T.C."/>
            <person name="Visser J."/>
            <person name="Yu J.-H."/>
            <person name="Zhou M."/>
            <person name="Andersen M.R."/>
            <person name="Archer D.B."/>
            <person name="Baker S.E."/>
            <person name="Benoit I."/>
            <person name="Brakhage A.A."/>
            <person name="Braus G.H."/>
            <person name="Fischer R."/>
            <person name="Frisvad J.C."/>
            <person name="Goldman G.H."/>
            <person name="Houbraken J."/>
            <person name="Oakley B."/>
            <person name="Pocsi I."/>
            <person name="Scazzocchio C."/>
            <person name="Seiboth B."/>
            <person name="vanKuyk P.A."/>
            <person name="Wortman J."/>
            <person name="Dyer P.S."/>
            <person name="Grigoriev I.V."/>
        </authorList>
    </citation>
    <scope>NUCLEOTIDE SEQUENCE [LARGE SCALE GENOMIC DNA]</scope>
    <source>
        <strain evidence="10">CBS 516.65</strain>
    </source>
</reference>
<keyword evidence="3 7" id="KW-0698">rRNA processing</keyword>
<dbReference type="InterPro" id="IPR012173">
    <property type="entry name" value="Mpp10"/>
</dbReference>
<evidence type="ECO:0000313" key="9">
    <source>
        <dbReference type="EMBL" id="OJJ87269.1"/>
    </source>
</evidence>
<name>A0A1L9VTN5_ASPGL</name>
<feature type="region of interest" description="Disordered" evidence="8">
    <location>
        <begin position="447"/>
        <end position="467"/>
    </location>
</feature>
<dbReference type="GO" id="GO:0005732">
    <property type="term" value="C:sno(s)RNA-containing ribonucleoprotein complex"/>
    <property type="evidence" value="ECO:0007669"/>
    <property type="project" value="UniProtKB-UniRule"/>
</dbReference>
<protein>
    <recommendedName>
        <fullName evidence="7">U3 small nucleolar ribonucleoprotein protein MPP10</fullName>
    </recommendedName>
</protein>
<organism evidence="9 10">
    <name type="scientific">Aspergillus glaucus CBS 516.65</name>
    <dbReference type="NCBI Taxonomy" id="1160497"/>
    <lineage>
        <taxon>Eukaryota</taxon>
        <taxon>Fungi</taxon>
        <taxon>Dikarya</taxon>
        <taxon>Ascomycota</taxon>
        <taxon>Pezizomycotina</taxon>
        <taxon>Eurotiomycetes</taxon>
        <taxon>Eurotiomycetidae</taxon>
        <taxon>Eurotiales</taxon>
        <taxon>Aspergillaceae</taxon>
        <taxon>Aspergillus</taxon>
        <taxon>Aspergillus subgen. Aspergillus</taxon>
    </lineage>
</organism>
<dbReference type="Pfam" id="PF04006">
    <property type="entry name" value="Mpp10"/>
    <property type="match status" value="1"/>
</dbReference>
<dbReference type="PANTHER" id="PTHR17039:SF0">
    <property type="entry name" value="U3 SMALL NUCLEOLAR RIBONUCLEOPROTEIN PROTEIN MPP10"/>
    <property type="match status" value="1"/>
</dbReference>
<feature type="compositionally biased region" description="Basic and acidic residues" evidence="8">
    <location>
        <begin position="453"/>
        <end position="466"/>
    </location>
</feature>
<feature type="compositionally biased region" description="Acidic residues" evidence="8">
    <location>
        <begin position="138"/>
        <end position="158"/>
    </location>
</feature>
<dbReference type="RefSeq" id="XP_022403958.1">
    <property type="nucleotide sequence ID" value="XM_022543268.1"/>
</dbReference>
<evidence type="ECO:0000313" key="10">
    <source>
        <dbReference type="Proteomes" id="UP000184300"/>
    </source>
</evidence>
<evidence type="ECO:0000256" key="3">
    <source>
        <dbReference type="ARBA" id="ARBA00022552"/>
    </source>
</evidence>
<evidence type="ECO:0000256" key="4">
    <source>
        <dbReference type="ARBA" id="ARBA00023242"/>
    </source>
</evidence>
<keyword evidence="5 7" id="KW-0687">Ribonucleoprotein</keyword>
<comment type="similarity">
    <text evidence="6 7">Belongs to the MPP10 family.</text>
</comment>
<sequence length="714" mass="78974">MFLLPVLREYAFMQLSCQYFFDTIALSVNNSQTSRLQSTRKRKRFEPRQDHTDRVLQLKQLYVEGFTSDQIWEQATRILDSTSKEIERDSIHARKSARAPSAGSASETEGPGYESIEGSENESVIDHDDMNTGPEPNDSPDGELDTGGEIDEVSDEDAASARSDDESKHGTYTEDRFGLNDGFFSIDDFNAQAEAFEREDLRGGPTEEVDSDDEDIDWHANPLVPGNAMSVSKGPSKVNGTEDEMSDSSDEEGPTFGNANLQGDLDSEEDSDSAGADDGDGAGWIDTSDIKYTDFFAPPPRKVTTKKARPLPKTQPNTANLDNDVGRAMADVRRDLFEDEASDNGVSSDDNGDPKTQRSTHEKQRAHIADEIRRLEAANVAKKEWMLSGEARAAERPMNSLIEEDLDFERIGKPVPVVTTELSESIEDLVKRRILAKEFDEIIRRRPGTSDAQDARKPRFELEDTKPQQSLAEMYEADHLRATDPNFVDPKNQKLVKEHAEITNLWKEISSQLDTLSNWHYKPKAPQANINVITDVSTVMMEEARPTVSGAVNDLAALAPQEIYAPGSDGKATGEVVLKTGASVAKDEMTREDKAKLRRQHKKQKKAGTGQSNQQSSKSAERQQLVSDLKQGGVKVIGKQGEVTDIHGSKVDGVGTRNSGDTLKFANSIKKDAFALVTLGVGIILDFTDIKYFLCHFQKTNIRSPTSLEAKVAY</sequence>
<keyword evidence="10" id="KW-1185">Reference proteome</keyword>